<feature type="transmembrane region" description="Helical" evidence="1">
    <location>
        <begin position="195"/>
        <end position="214"/>
    </location>
</feature>
<comment type="caution">
    <text evidence="2">The sequence shown here is derived from an EMBL/GenBank/DDBJ whole genome shotgun (WGS) entry which is preliminary data.</text>
</comment>
<evidence type="ECO:0000313" key="2">
    <source>
        <dbReference type="EMBL" id="KKL98204.1"/>
    </source>
</evidence>
<feature type="transmembrane region" description="Helical" evidence="1">
    <location>
        <begin position="248"/>
        <end position="266"/>
    </location>
</feature>
<protein>
    <recommendedName>
        <fullName evidence="3">ABC-2 type transporter domain-containing protein</fullName>
    </recommendedName>
</protein>
<dbReference type="Pfam" id="PF12679">
    <property type="entry name" value="ABC2_membrane_2"/>
    <property type="match status" value="1"/>
</dbReference>
<accession>A0A0F9GH67</accession>
<name>A0A0F9GH67_9ZZZZ</name>
<keyword evidence="1" id="KW-0812">Transmembrane</keyword>
<feature type="transmembrane region" description="Helical" evidence="1">
    <location>
        <begin position="77"/>
        <end position="98"/>
    </location>
</feature>
<gene>
    <name evidence="2" type="ORF">LCGC14_1826740</name>
</gene>
<reference evidence="2" key="1">
    <citation type="journal article" date="2015" name="Nature">
        <title>Complex archaea that bridge the gap between prokaryotes and eukaryotes.</title>
        <authorList>
            <person name="Spang A."/>
            <person name="Saw J.H."/>
            <person name="Jorgensen S.L."/>
            <person name="Zaremba-Niedzwiedzka K."/>
            <person name="Martijn J."/>
            <person name="Lind A.E."/>
            <person name="van Eijk R."/>
            <person name="Schleper C."/>
            <person name="Guy L."/>
            <person name="Ettema T.J."/>
        </authorList>
    </citation>
    <scope>NUCLEOTIDE SEQUENCE</scope>
</reference>
<feature type="transmembrane region" description="Helical" evidence="1">
    <location>
        <begin position="119"/>
        <end position="143"/>
    </location>
</feature>
<sequence>MKRFFSTVKELILEKKFMILILGGVLGLFSFAVIALLEDLDLQIIEGVFDSFPPELLDFFGGIGALFNPYGFWALELLTFIWLYAGIYIVFMASSLLSHEVENKTIDLSLSKPISRYNFLGSKITFLYVFIMTVIGIFFLITVGSMASSLKYRTEGLYFDRLFATYFSVVLFLGALAMVSNFFSTVFLSTKKSMAVGVMIIFIMFFLGEFYIYMDEAIQGIKYISIFYYFNPVEYLVNADSAIFTRDIIVLGIINGVLIAGSLFVFNKKDIPN</sequence>
<proteinExistence type="predicted"/>
<dbReference type="PANTHER" id="PTHR37305:SF2">
    <property type="entry name" value="BACITRACIN TRANSPORT PERMEASE PROTEIN BCRB"/>
    <property type="match status" value="1"/>
</dbReference>
<evidence type="ECO:0008006" key="3">
    <source>
        <dbReference type="Google" id="ProtNLM"/>
    </source>
</evidence>
<evidence type="ECO:0000256" key="1">
    <source>
        <dbReference type="SAM" id="Phobius"/>
    </source>
</evidence>
<dbReference type="AlphaFoldDB" id="A0A0F9GH67"/>
<dbReference type="EMBL" id="LAZR01017975">
    <property type="protein sequence ID" value="KKL98204.1"/>
    <property type="molecule type" value="Genomic_DNA"/>
</dbReference>
<organism evidence="2">
    <name type="scientific">marine sediment metagenome</name>
    <dbReference type="NCBI Taxonomy" id="412755"/>
    <lineage>
        <taxon>unclassified sequences</taxon>
        <taxon>metagenomes</taxon>
        <taxon>ecological metagenomes</taxon>
    </lineage>
</organism>
<dbReference type="GO" id="GO:0005886">
    <property type="term" value="C:plasma membrane"/>
    <property type="evidence" value="ECO:0007669"/>
    <property type="project" value="UniProtKB-SubCell"/>
</dbReference>
<keyword evidence="1" id="KW-0472">Membrane</keyword>
<feature type="transmembrane region" description="Helical" evidence="1">
    <location>
        <begin position="163"/>
        <end position="183"/>
    </location>
</feature>
<feature type="transmembrane region" description="Helical" evidence="1">
    <location>
        <begin position="20"/>
        <end position="37"/>
    </location>
</feature>
<keyword evidence="1" id="KW-1133">Transmembrane helix</keyword>
<dbReference type="PANTHER" id="PTHR37305">
    <property type="entry name" value="INTEGRAL MEMBRANE PROTEIN-RELATED"/>
    <property type="match status" value="1"/>
</dbReference>
<dbReference type="GO" id="GO:0140359">
    <property type="term" value="F:ABC-type transporter activity"/>
    <property type="evidence" value="ECO:0007669"/>
    <property type="project" value="InterPro"/>
</dbReference>